<dbReference type="AlphaFoldDB" id="A0AAP2DAV9"/>
<evidence type="ECO:0000259" key="3">
    <source>
        <dbReference type="Pfam" id="PF16344"/>
    </source>
</evidence>
<keyword evidence="5" id="KW-1185">Reference proteome</keyword>
<dbReference type="Gene3D" id="3.55.50.30">
    <property type="match status" value="1"/>
</dbReference>
<feature type="domain" description="Protein FecR C-terminal" evidence="3">
    <location>
        <begin position="289"/>
        <end position="356"/>
    </location>
</feature>
<dbReference type="GO" id="GO:0016989">
    <property type="term" value="F:sigma factor antagonist activity"/>
    <property type="evidence" value="ECO:0007669"/>
    <property type="project" value="TreeGrafter"/>
</dbReference>
<gene>
    <name evidence="4" type="ORF">KK078_18605</name>
</gene>
<dbReference type="InterPro" id="IPR006860">
    <property type="entry name" value="FecR"/>
</dbReference>
<accession>A0AAP2DAV9</accession>
<dbReference type="InterPro" id="IPR032508">
    <property type="entry name" value="FecR_C"/>
</dbReference>
<evidence type="ECO:0000313" key="5">
    <source>
        <dbReference type="Proteomes" id="UP001319180"/>
    </source>
</evidence>
<evidence type="ECO:0000313" key="4">
    <source>
        <dbReference type="EMBL" id="MBT1688588.1"/>
    </source>
</evidence>
<evidence type="ECO:0000259" key="2">
    <source>
        <dbReference type="Pfam" id="PF04773"/>
    </source>
</evidence>
<dbReference type="Gene3D" id="2.60.120.1440">
    <property type="match status" value="1"/>
</dbReference>
<dbReference type="RefSeq" id="WP_254091812.1">
    <property type="nucleotide sequence ID" value="NZ_JAHESC010000028.1"/>
</dbReference>
<organism evidence="4 5">
    <name type="scientific">Dawidia soli</name>
    <dbReference type="NCBI Taxonomy" id="2782352"/>
    <lineage>
        <taxon>Bacteria</taxon>
        <taxon>Pseudomonadati</taxon>
        <taxon>Bacteroidota</taxon>
        <taxon>Cytophagia</taxon>
        <taxon>Cytophagales</taxon>
        <taxon>Chryseotaleaceae</taxon>
        <taxon>Dawidia</taxon>
    </lineage>
</organism>
<proteinExistence type="predicted"/>
<dbReference type="PIRSF" id="PIRSF018266">
    <property type="entry name" value="FecR"/>
    <property type="match status" value="1"/>
</dbReference>
<reference evidence="4 5" key="1">
    <citation type="submission" date="2021-05" db="EMBL/GenBank/DDBJ databases">
        <title>A Polyphasic approach of four new species of the genus Ohtaekwangia: Ohtaekwangia histidinii sp. nov., Ohtaekwangia cretensis sp. nov., Ohtaekwangia indiensis sp. nov., Ohtaekwangia reichenbachii sp. nov. from diverse environment.</title>
        <authorList>
            <person name="Octaviana S."/>
        </authorList>
    </citation>
    <scope>NUCLEOTIDE SEQUENCE [LARGE SCALE GENOMIC DNA]</scope>
    <source>
        <strain evidence="4 5">PWU37</strain>
    </source>
</reference>
<keyword evidence="1" id="KW-0472">Membrane</keyword>
<dbReference type="Proteomes" id="UP001319180">
    <property type="component" value="Unassembled WGS sequence"/>
</dbReference>
<dbReference type="Pfam" id="PF04773">
    <property type="entry name" value="FecR"/>
    <property type="match status" value="1"/>
</dbReference>
<dbReference type="EMBL" id="JAHESC010000028">
    <property type="protein sequence ID" value="MBT1688588.1"/>
    <property type="molecule type" value="Genomic_DNA"/>
</dbReference>
<dbReference type="Pfam" id="PF16344">
    <property type="entry name" value="FecR_C"/>
    <property type="match status" value="1"/>
</dbReference>
<keyword evidence="1" id="KW-0812">Transmembrane</keyword>
<keyword evidence="1" id="KW-1133">Transmembrane helix</keyword>
<feature type="transmembrane region" description="Helical" evidence="1">
    <location>
        <begin position="96"/>
        <end position="115"/>
    </location>
</feature>
<dbReference type="PANTHER" id="PTHR30273">
    <property type="entry name" value="PERIPLASMIC SIGNAL SENSOR AND SIGMA FACTOR ACTIVATOR FECR-RELATED"/>
    <property type="match status" value="1"/>
</dbReference>
<comment type="caution">
    <text evidence="4">The sequence shown here is derived from an EMBL/GenBank/DDBJ whole genome shotgun (WGS) entry which is preliminary data.</text>
</comment>
<protein>
    <submittedName>
        <fullName evidence="4">FecR domain-containing protein</fullName>
    </submittedName>
</protein>
<feature type="domain" description="FecR protein" evidence="2">
    <location>
        <begin position="143"/>
        <end position="233"/>
    </location>
</feature>
<dbReference type="PANTHER" id="PTHR30273:SF2">
    <property type="entry name" value="PROTEIN FECR"/>
    <property type="match status" value="1"/>
</dbReference>
<evidence type="ECO:0000256" key="1">
    <source>
        <dbReference type="SAM" id="Phobius"/>
    </source>
</evidence>
<sequence length="362" mass="40449">MDHKNLTVEDLASNESFIDWVKQSDPEAVKYWDLYISTHPEIKEKAEKARALVLNLKAAEETAYDSAQVDAMWANIQDRVEANAGRSPEQTVSKKIWAVALASVLFLSAAAVFWFQPRLIRIDQPLSAYNQQGDDFVERMNDTDEPLEIRLEDGSTVVLESKSKLKYKKGFSKDSLRQVYMLGKAFFNVTKNPYKPFIVHSNEVVVKVLGTSFHVESPENGEKVLVSVKTGKVSVSAPTEVVKHNDKLGGVILLPNQQVTYERKNHQFEKTLIESPEFLGSTEIAPSDFAFDNAPIAEAFQTIESAYGVEIIFNEEVMKNCYITAPLGSESLRDKLKIICETIGASYEIIDANVVINSAGCQ</sequence>
<name>A0AAP2DAV9_9BACT</name>
<dbReference type="InterPro" id="IPR012373">
    <property type="entry name" value="Ferrdict_sens_TM"/>
</dbReference>